<comment type="caution">
    <text evidence="1">The sequence shown here is derived from an EMBL/GenBank/DDBJ whole genome shotgun (WGS) entry which is preliminary data.</text>
</comment>
<organism evidence="1 2">
    <name type="scientific">Pseudonocardia xishanensis</name>
    <dbReference type="NCBI Taxonomy" id="630995"/>
    <lineage>
        <taxon>Bacteria</taxon>
        <taxon>Bacillati</taxon>
        <taxon>Actinomycetota</taxon>
        <taxon>Actinomycetes</taxon>
        <taxon>Pseudonocardiales</taxon>
        <taxon>Pseudonocardiaceae</taxon>
        <taxon>Pseudonocardia</taxon>
    </lineage>
</organism>
<dbReference type="EMBL" id="BAABGT010000002">
    <property type="protein sequence ID" value="GAA4535175.1"/>
    <property type="molecule type" value="Genomic_DNA"/>
</dbReference>
<accession>A0ABP8RDA7</accession>
<protein>
    <submittedName>
        <fullName evidence="1">Uncharacterized protein</fullName>
    </submittedName>
</protein>
<evidence type="ECO:0000313" key="2">
    <source>
        <dbReference type="Proteomes" id="UP001501598"/>
    </source>
</evidence>
<proteinExistence type="predicted"/>
<dbReference type="Proteomes" id="UP001501598">
    <property type="component" value="Unassembled WGS sequence"/>
</dbReference>
<evidence type="ECO:0000313" key="1">
    <source>
        <dbReference type="EMBL" id="GAA4535175.1"/>
    </source>
</evidence>
<name>A0ABP8RDA7_9PSEU</name>
<keyword evidence="2" id="KW-1185">Reference proteome</keyword>
<gene>
    <name evidence="1" type="ORF">GCM10023175_00380</name>
</gene>
<reference evidence="2" key="1">
    <citation type="journal article" date="2019" name="Int. J. Syst. Evol. Microbiol.">
        <title>The Global Catalogue of Microorganisms (GCM) 10K type strain sequencing project: providing services to taxonomists for standard genome sequencing and annotation.</title>
        <authorList>
            <consortium name="The Broad Institute Genomics Platform"/>
            <consortium name="The Broad Institute Genome Sequencing Center for Infectious Disease"/>
            <person name="Wu L."/>
            <person name="Ma J."/>
        </authorList>
    </citation>
    <scope>NUCLEOTIDE SEQUENCE [LARGE SCALE GENOMIC DNA]</scope>
    <source>
        <strain evidence="2">JCM 17906</strain>
    </source>
</reference>
<sequence length="238" mass="24885">MGTPKPSRGDDLVTARAVQAVVAIATPIVGGLAVAPAVPTPRAGVRGRGAALAGRAAVALARPEEGTLDERCEWWINRVGGFATVGATAASSVGPLADSVAVPDLLGAAAECLVACGIAREYGVTDPESLSRLVAHVILGRDDVQLVPGRTVEDRRTPPGGASLAREAVRLGLAVRSLTGEIRDRRSDDSARRGLLRRAPVVRVVTDFRRGRSTLAVVASRTRAWLEREKEGLDEPGR</sequence>